<evidence type="ECO:0000313" key="19">
    <source>
        <dbReference type="Proteomes" id="UP000796880"/>
    </source>
</evidence>
<dbReference type="CDD" id="cd00038">
    <property type="entry name" value="CAP_ED"/>
    <property type="match status" value="1"/>
</dbReference>
<dbReference type="PANTHER" id="PTHR45743:SF6">
    <property type="entry name" value="POTASSIUM CHANNEL KAT2"/>
    <property type="match status" value="1"/>
</dbReference>
<keyword evidence="11 14" id="KW-0472">Membrane</keyword>
<dbReference type="Gene3D" id="1.25.40.20">
    <property type="entry name" value="Ankyrin repeat-containing domain"/>
    <property type="match status" value="1"/>
</dbReference>
<keyword evidence="9 14" id="KW-1133">Transmembrane helix</keyword>
<evidence type="ECO:0000256" key="4">
    <source>
        <dbReference type="ARBA" id="ARBA00022538"/>
    </source>
</evidence>
<keyword evidence="13" id="KW-0040">ANK repeat</keyword>
<evidence type="ECO:0000256" key="5">
    <source>
        <dbReference type="ARBA" id="ARBA00022692"/>
    </source>
</evidence>
<feature type="domain" description="KHA" evidence="17">
    <location>
        <begin position="696"/>
        <end position="777"/>
    </location>
</feature>
<dbReference type="PROSITE" id="PS51490">
    <property type="entry name" value="KHA"/>
    <property type="match status" value="1"/>
</dbReference>
<comment type="domain">
    <text evidence="14">The KHA domain (rich in hydrophobic and acidic residues) present in the C-terminal part is likely to be important for tetramerization.</text>
</comment>
<dbReference type="SUPFAM" id="SSF48403">
    <property type="entry name" value="Ankyrin repeat"/>
    <property type="match status" value="1"/>
</dbReference>
<dbReference type="InterPro" id="IPR002110">
    <property type="entry name" value="Ankyrin_rpt"/>
</dbReference>
<comment type="function">
    <text evidence="14">Potassium channel.</text>
</comment>
<protein>
    <recommendedName>
        <fullName evidence="14">Potassium channel</fullName>
    </recommendedName>
</protein>
<evidence type="ECO:0000256" key="15">
    <source>
        <dbReference type="SAM" id="MobiDB-lite"/>
    </source>
</evidence>
<sequence length="777" mass="89229">MGSLAHSSFFSSDLLPSLGARINQATKLRKYIISPFNPCYRVWEMFLVLLVVYSAWICPFEFAFLPYKQDALFIFDNIVNGFFAIDIFLTFFVAYLDSHSYLLVDDPKKIAMRYICTWFVFDVCSTAPLQSISLLLTNSGNELGFKLLNMLRLWRLRRVSSLLQVSQRLLPALLSFRLEKDIRFNYFWTRCIKLISVTLFAVHSAGCFNYLIAERYPDAKRTWIGAVYPNFKEDSLWNRYVTALYWSITTLTTTGYGDLHAENPREMLFDIFYMLFNLGLTSYLIGNMTNLVVHWTSRTRNFRDTVRAASEFAARNHLPRRIEDQMLSHLCLRFKTEGLKQQETLNGLPKAIRSSIAHYLFFPIVQKADLFQGVSHDFLFQLVSEMEAEYFPPREDVILQNEAPTDLYILVSGAVDLICYIDGQDQVLGKATAGDTFGEIGVLCYRPQPFTVRTTELCQILRLSRTALMNAIQANTQDGDVIMNNLFQKIKGQESLGSEYPQKDPGLILREWPGEVDIEGGCSYKGFQHNSHENQLKQEDPDTNYFRKSTGQSEIGKVYTPTRSTMDINWMEGDDALHAAVSKGHLEMVRILLERGANINKLDARGWTPKALAEKHGDKSIYDLLLSYENRNLDEHRIEFIGPEAGESTGSCKRKKKREEGSHIFHSHLNKLPTNSYPMASSPPSRRKGLKPNRKRVTIHMQFQDRSESHRQLIKLIILPDSMEELFKIAGENFGGHKPTKVLTSENAEIDDIGVIRDGDHLFFLHYDYDNTNFDVI</sequence>
<evidence type="ECO:0000259" key="16">
    <source>
        <dbReference type="PROSITE" id="PS50042"/>
    </source>
</evidence>
<keyword evidence="4 14" id="KW-0633">Potassium transport</keyword>
<dbReference type="InterPro" id="IPR045319">
    <property type="entry name" value="KAT/AKT"/>
</dbReference>
<dbReference type="Proteomes" id="UP000796880">
    <property type="component" value="Unassembled WGS sequence"/>
</dbReference>
<feature type="transmembrane region" description="Helical" evidence="14">
    <location>
        <begin position="271"/>
        <end position="293"/>
    </location>
</feature>
<dbReference type="InterPro" id="IPR000595">
    <property type="entry name" value="cNMP-bd_dom"/>
</dbReference>
<keyword evidence="12 14" id="KW-0407">Ion channel</keyword>
<feature type="domain" description="Cyclic nucleotide-binding" evidence="16">
    <location>
        <begin position="370"/>
        <end position="489"/>
    </location>
</feature>
<dbReference type="InterPro" id="IPR021789">
    <property type="entry name" value="KHA_dom"/>
</dbReference>
<feature type="region of interest" description="Disordered" evidence="15">
    <location>
        <begin position="673"/>
        <end position="692"/>
    </location>
</feature>
<evidence type="ECO:0000256" key="2">
    <source>
        <dbReference type="ARBA" id="ARBA00007929"/>
    </source>
</evidence>
<comment type="subunit">
    <text evidence="14">The potassium channel is composed of a homo- or heterotetrameric complex of pore-forming subunits.</text>
</comment>
<evidence type="ECO:0000256" key="13">
    <source>
        <dbReference type="PROSITE-ProRule" id="PRU00023"/>
    </source>
</evidence>
<dbReference type="InterPro" id="IPR014710">
    <property type="entry name" value="RmlC-like_jellyroll"/>
</dbReference>
<evidence type="ECO:0000313" key="18">
    <source>
        <dbReference type="EMBL" id="KAF3449925.1"/>
    </source>
</evidence>
<dbReference type="GO" id="GO:0005249">
    <property type="term" value="F:voltage-gated potassium channel activity"/>
    <property type="evidence" value="ECO:0007669"/>
    <property type="project" value="UniProtKB-UniRule"/>
</dbReference>
<dbReference type="FunFam" id="2.60.120.10:FF:000074">
    <property type="entry name" value="Potassium channel KAT2"/>
    <property type="match status" value="1"/>
</dbReference>
<feature type="compositionally biased region" description="Polar residues" evidence="15">
    <location>
        <begin position="673"/>
        <end position="684"/>
    </location>
</feature>
<keyword evidence="3 14" id="KW-0813">Transport</keyword>
<feature type="repeat" description="ANK" evidence="13">
    <location>
        <begin position="572"/>
        <end position="604"/>
    </location>
</feature>
<keyword evidence="19" id="KW-1185">Reference proteome</keyword>
<dbReference type="PROSITE" id="PS50088">
    <property type="entry name" value="ANK_REPEAT"/>
    <property type="match status" value="1"/>
</dbReference>
<comment type="caution">
    <text evidence="14">Lacks conserved residue(s) required for the propagation of feature annotation.</text>
</comment>
<dbReference type="InterPro" id="IPR003938">
    <property type="entry name" value="K_chnl_volt-dep_EAG/ELK/ERG"/>
</dbReference>
<evidence type="ECO:0000256" key="7">
    <source>
        <dbReference type="ARBA" id="ARBA00022882"/>
    </source>
</evidence>
<feature type="transmembrane region" description="Helical" evidence="14">
    <location>
        <begin position="194"/>
        <end position="213"/>
    </location>
</feature>
<dbReference type="OrthoDB" id="426293at2759"/>
<evidence type="ECO:0000256" key="6">
    <source>
        <dbReference type="ARBA" id="ARBA00022826"/>
    </source>
</evidence>
<dbReference type="SUPFAM" id="SSF81324">
    <property type="entry name" value="Voltage-gated potassium channels"/>
    <property type="match status" value="1"/>
</dbReference>
<dbReference type="PRINTS" id="PR01463">
    <property type="entry name" value="EAGCHANLFMLY"/>
</dbReference>
<evidence type="ECO:0000256" key="1">
    <source>
        <dbReference type="ARBA" id="ARBA00004141"/>
    </source>
</evidence>
<dbReference type="InterPro" id="IPR036770">
    <property type="entry name" value="Ankyrin_rpt-contain_sf"/>
</dbReference>
<dbReference type="Pfam" id="PF12796">
    <property type="entry name" value="Ank_2"/>
    <property type="match status" value="1"/>
</dbReference>
<dbReference type="SMART" id="SM00100">
    <property type="entry name" value="cNMP"/>
    <property type="match status" value="1"/>
</dbReference>
<evidence type="ECO:0000256" key="8">
    <source>
        <dbReference type="ARBA" id="ARBA00022958"/>
    </source>
</evidence>
<comment type="caution">
    <text evidence="18">The sequence shown here is derived from an EMBL/GenBank/DDBJ whole genome shotgun (WGS) entry which is preliminary data.</text>
</comment>
<keyword evidence="8 14" id="KW-0630">Potassium</keyword>
<evidence type="ECO:0000256" key="9">
    <source>
        <dbReference type="ARBA" id="ARBA00022989"/>
    </source>
</evidence>
<dbReference type="Gene3D" id="2.60.120.10">
    <property type="entry name" value="Jelly Rolls"/>
    <property type="match status" value="1"/>
</dbReference>
<evidence type="ECO:0000256" key="12">
    <source>
        <dbReference type="ARBA" id="ARBA00023303"/>
    </source>
</evidence>
<proteinExistence type="inferred from homology"/>
<evidence type="ECO:0000256" key="10">
    <source>
        <dbReference type="ARBA" id="ARBA00023065"/>
    </source>
</evidence>
<dbReference type="GO" id="GO:0034702">
    <property type="term" value="C:monoatomic ion channel complex"/>
    <property type="evidence" value="ECO:0007669"/>
    <property type="project" value="UniProtKB-KW"/>
</dbReference>
<feature type="transmembrane region" description="Helical" evidence="14">
    <location>
        <begin position="115"/>
        <end position="136"/>
    </location>
</feature>
<dbReference type="EMBL" id="VOIH02000003">
    <property type="protein sequence ID" value="KAF3449925.1"/>
    <property type="molecule type" value="Genomic_DNA"/>
</dbReference>
<dbReference type="Gene3D" id="1.10.287.70">
    <property type="match status" value="1"/>
</dbReference>
<dbReference type="PANTHER" id="PTHR45743">
    <property type="entry name" value="POTASSIUM CHANNEL AKT1"/>
    <property type="match status" value="1"/>
</dbReference>
<evidence type="ECO:0000256" key="3">
    <source>
        <dbReference type="ARBA" id="ARBA00022448"/>
    </source>
</evidence>
<organism evidence="18 19">
    <name type="scientific">Rhamnella rubrinervis</name>
    <dbReference type="NCBI Taxonomy" id="2594499"/>
    <lineage>
        <taxon>Eukaryota</taxon>
        <taxon>Viridiplantae</taxon>
        <taxon>Streptophyta</taxon>
        <taxon>Embryophyta</taxon>
        <taxon>Tracheophyta</taxon>
        <taxon>Spermatophyta</taxon>
        <taxon>Magnoliopsida</taxon>
        <taxon>eudicotyledons</taxon>
        <taxon>Gunneridae</taxon>
        <taxon>Pentapetalae</taxon>
        <taxon>rosids</taxon>
        <taxon>fabids</taxon>
        <taxon>Rosales</taxon>
        <taxon>Rhamnaceae</taxon>
        <taxon>rhamnoid group</taxon>
        <taxon>Rhamneae</taxon>
        <taxon>Rhamnella</taxon>
    </lineage>
</organism>
<feature type="transmembrane region" description="Helical" evidence="14">
    <location>
        <begin position="46"/>
        <end position="65"/>
    </location>
</feature>
<feature type="transmembrane region" description="Helical" evidence="14">
    <location>
        <begin position="71"/>
        <end position="95"/>
    </location>
</feature>
<dbReference type="Pfam" id="PF11834">
    <property type="entry name" value="KHA"/>
    <property type="match status" value="1"/>
</dbReference>
<dbReference type="InterPro" id="IPR005821">
    <property type="entry name" value="Ion_trans_dom"/>
</dbReference>
<comment type="similarity">
    <text evidence="2 14">Belongs to the potassium channel family. Plant (TC 1.A.1.4) subfamily.</text>
</comment>
<gene>
    <name evidence="18" type="ORF">FNV43_RR06004</name>
</gene>
<dbReference type="Pfam" id="PF00520">
    <property type="entry name" value="Ion_trans"/>
    <property type="match status" value="1"/>
</dbReference>
<evidence type="ECO:0000256" key="14">
    <source>
        <dbReference type="RuleBase" id="RU369015"/>
    </source>
</evidence>
<evidence type="ECO:0000259" key="17">
    <source>
        <dbReference type="PROSITE" id="PS51490"/>
    </source>
</evidence>
<dbReference type="PROSITE" id="PS50297">
    <property type="entry name" value="ANK_REP_REGION"/>
    <property type="match status" value="1"/>
</dbReference>
<dbReference type="Pfam" id="PF00027">
    <property type="entry name" value="cNMP_binding"/>
    <property type="match status" value="1"/>
</dbReference>
<keyword evidence="10 14" id="KW-0406">Ion transport</keyword>
<reference evidence="18" key="1">
    <citation type="submission" date="2020-03" db="EMBL/GenBank/DDBJ databases">
        <title>A high-quality chromosome-level genome assembly of a woody plant with both climbing and erect habits, Rhamnella rubrinervis.</title>
        <authorList>
            <person name="Lu Z."/>
            <person name="Yang Y."/>
            <person name="Zhu X."/>
            <person name="Sun Y."/>
        </authorList>
    </citation>
    <scope>NUCLEOTIDE SEQUENCE</scope>
    <source>
        <strain evidence="18">BYM</strain>
        <tissue evidence="18">Leaf</tissue>
    </source>
</reference>
<keyword evidence="7 14" id="KW-0851">Voltage-gated channel</keyword>
<evidence type="ECO:0000256" key="11">
    <source>
        <dbReference type="ARBA" id="ARBA00023136"/>
    </source>
</evidence>
<dbReference type="SUPFAM" id="SSF51206">
    <property type="entry name" value="cAMP-binding domain-like"/>
    <property type="match status" value="1"/>
</dbReference>
<comment type="subcellular location">
    <subcellularLocation>
        <location evidence="1 14">Membrane</location>
        <topology evidence="1 14">Multi-pass membrane protein</topology>
    </subcellularLocation>
</comment>
<dbReference type="FunFam" id="1.10.287.70:FF:000123">
    <property type="entry name" value="Potassium channel KAT3"/>
    <property type="match status" value="1"/>
</dbReference>
<dbReference type="PROSITE" id="PS50042">
    <property type="entry name" value="CNMP_BINDING_3"/>
    <property type="match status" value="1"/>
</dbReference>
<accession>A0A8K0HDN5</accession>
<keyword evidence="6 14" id="KW-0631">Potassium channel</keyword>
<comment type="domain">
    <text evidence="14">The segment S4 is probably the voltage-sensor and is characterized by a series of positively charged amino acids. The pore-forming region H5 is enclosed by the transmembrane segments S5 and S6 in the Shaker-type (1P/6TM) and contains the GYGD signature motif which seems to be involved in potassium selectivity.</text>
</comment>
<keyword evidence="5 14" id="KW-0812">Transmembrane</keyword>
<name>A0A8K0HDN5_9ROSA</name>
<dbReference type="SMART" id="SM00248">
    <property type="entry name" value="ANK"/>
    <property type="match status" value="2"/>
</dbReference>
<dbReference type="InterPro" id="IPR018490">
    <property type="entry name" value="cNMP-bd_dom_sf"/>
</dbReference>
<dbReference type="AlphaFoldDB" id="A0A8K0HDN5"/>